<protein>
    <submittedName>
        <fullName evidence="2">Uncharacterized protein</fullName>
    </submittedName>
</protein>
<keyword evidence="1" id="KW-0812">Transmembrane</keyword>
<dbReference type="AlphaFoldDB" id="A0A1B8ARG5"/>
<keyword evidence="3" id="KW-1185">Reference proteome</keyword>
<accession>A0A1B8ARG5</accession>
<comment type="caution">
    <text evidence="2">The sequence shown here is derived from an EMBL/GenBank/DDBJ whole genome shotgun (WGS) entry which is preliminary data.</text>
</comment>
<feature type="transmembrane region" description="Helical" evidence="1">
    <location>
        <begin position="311"/>
        <end position="344"/>
    </location>
</feature>
<reference evidence="2 3" key="1">
    <citation type="submission" date="2016-06" db="EMBL/GenBank/DDBJ databases">
        <title>Living apart together: crosstalk between the core and supernumerary genomes in a fungal plant pathogen.</title>
        <authorList>
            <person name="Vanheule A."/>
            <person name="Audenaert K."/>
            <person name="Warris S."/>
            <person name="Van De Geest H."/>
            <person name="Schijlen E."/>
            <person name="Hofte M."/>
            <person name="De Saeger S."/>
            <person name="Haesaert G."/>
            <person name="Waalwijk C."/>
            <person name="Van Der Lee T."/>
        </authorList>
    </citation>
    <scope>NUCLEOTIDE SEQUENCE [LARGE SCALE GENOMIC DNA]</scope>
    <source>
        <strain evidence="2 3">2516</strain>
    </source>
</reference>
<dbReference type="EMBL" id="LYXU01000002">
    <property type="protein sequence ID" value="OBS23118.1"/>
    <property type="molecule type" value="Genomic_DNA"/>
</dbReference>
<evidence type="ECO:0000313" key="3">
    <source>
        <dbReference type="Proteomes" id="UP000091967"/>
    </source>
</evidence>
<evidence type="ECO:0000256" key="1">
    <source>
        <dbReference type="SAM" id="Phobius"/>
    </source>
</evidence>
<keyword evidence="1" id="KW-1133">Transmembrane helix</keyword>
<dbReference type="Proteomes" id="UP000091967">
    <property type="component" value="Unassembled WGS sequence"/>
</dbReference>
<keyword evidence="1" id="KW-0472">Membrane</keyword>
<name>A0A1B8ARG5_FUSPO</name>
<sequence>MIEKLNDLETLLPIVRLQVWHLDKRGQSKAVNKQLSEYLSQTTLFTDWTITPASVEGTRDQYVPIEVDLTFRATSNPDQESSNVSLRWLFQSSLSTEIESFFSQRSTKPIQMNVFPLGHETTEDIKEKFTHFHIFFSLQHDSNLAIEDFVGTDRTVLTEGLRVVGCALNTHALLVEKGVGQEVLEGKFSLTQLWSNLKKKMSNTTLSHELTTHYGNDEGKIDEYMPEIKSCLQETLTSLKLFQDLASQVQVCATVIAERDPRLSSSNEEVHLALIQANLATIAFTDYRKNMTTVLQKLERKYSNEMRSSTFLFGFALAVIVVATTVCTGGLSIGAAACGGLLGLDQGVKWNKAHNKDGAVGQLDKTIDNVADALKDVKVALAAIYCSDILKMPLQSMGIRERVKILKDLGIDMKELNPESIYDRELVRMRMERFVDAQERFKDERDTVLRDAKLKVVK</sequence>
<organism evidence="2 3">
    <name type="scientific">Fusarium poae</name>
    <dbReference type="NCBI Taxonomy" id="36050"/>
    <lineage>
        <taxon>Eukaryota</taxon>
        <taxon>Fungi</taxon>
        <taxon>Dikarya</taxon>
        <taxon>Ascomycota</taxon>
        <taxon>Pezizomycotina</taxon>
        <taxon>Sordariomycetes</taxon>
        <taxon>Hypocreomycetidae</taxon>
        <taxon>Hypocreales</taxon>
        <taxon>Nectriaceae</taxon>
        <taxon>Fusarium</taxon>
    </lineage>
</organism>
<proteinExistence type="predicted"/>
<evidence type="ECO:0000313" key="2">
    <source>
        <dbReference type="EMBL" id="OBS23118.1"/>
    </source>
</evidence>
<gene>
    <name evidence="2" type="ORF">FPOA_03677</name>
</gene>